<comment type="caution">
    <text evidence="2">The sequence shown here is derived from an EMBL/GenBank/DDBJ whole genome shotgun (WGS) entry which is preliminary data.</text>
</comment>
<evidence type="ECO:0000259" key="1">
    <source>
        <dbReference type="Pfam" id="PF13539"/>
    </source>
</evidence>
<dbReference type="InterPro" id="IPR009045">
    <property type="entry name" value="Zn_M74/Hedgehog-like"/>
</dbReference>
<dbReference type="SUPFAM" id="SSF55166">
    <property type="entry name" value="Hedgehog/DD-peptidase"/>
    <property type="match status" value="1"/>
</dbReference>
<accession>A0A164HBH6</accession>
<reference evidence="2 3" key="1">
    <citation type="submission" date="2016-04" db="EMBL/GenBank/DDBJ databases">
        <authorList>
            <person name="Evans L.H."/>
            <person name="Alamgir A."/>
            <person name="Owens N."/>
            <person name="Weber N.D."/>
            <person name="Virtaneva K."/>
            <person name="Barbian K."/>
            <person name="Babar A."/>
            <person name="Rosenke K."/>
        </authorList>
    </citation>
    <scope>NUCLEOTIDE SEQUENCE [LARGE SCALE GENOMIC DNA]</scope>
    <source>
        <strain evidence="2 3">IFM 0406</strain>
    </source>
</reference>
<evidence type="ECO:0000313" key="3">
    <source>
        <dbReference type="Proteomes" id="UP000076512"/>
    </source>
</evidence>
<protein>
    <submittedName>
        <fullName evidence="2">Endolysin</fullName>
    </submittedName>
</protein>
<proteinExistence type="predicted"/>
<name>A0A164HBH6_9NOCA</name>
<gene>
    <name evidence="2" type="ORF">AWN90_10795</name>
</gene>
<organism evidence="2 3">
    <name type="scientific">Nocardia terpenica</name>
    <dbReference type="NCBI Taxonomy" id="455432"/>
    <lineage>
        <taxon>Bacteria</taxon>
        <taxon>Bacillati</taxon>
        <taxon>Actinomycetota</taxon>
        <taxon>Actinomycetes</taxon>
        <taxon>Mycobacteriales</taxon>
        <taxon>Nocardiaceae</taxon>
        <taxon>Nocardia</taxon>
    </lineage>
</organism>
<dbReference type="GO" id="GO:0008233">
    <property type="term" value="F:peptidase activity"/>
    <property type="evidence" value="ECO:0007669"/>
    <property type="project" value="InterPro"/>
</dbReference>
<dbReference type="AlphaFoldDB" id="A0A164HBH6"/>
<dbReference type="EMBL" id="LWGR01000021">
    <property type="protein sequence ID" value="KZM68366.1"/>
    <property type="molecule type" value="Genomic_DNA"/>
</dbReference>
<dbReference type="STRING" id="455432.AWN90_10795"/>
<dbReference type="OrthoDB" id="4369457at2"/>
<keyword evidence="3" id="KW-1185">Reference proteome</keyword>
<feature type="domain" description="Peptidase M15C" evidence="1">
    <location>
        <begin position="77"/>
        <end position="135"/>
    </location>
</feature>
<dbReference type="Pfam" id="PF13539">
    <property type="entry name" value="Peptidase_M15_4"/>
    <property type="match status" value="1"/>
</dbReference>
<dbReference type="InterPro" id="IPR039561">
    <property type="entry name" value="Peptidase_M15C"/>
</dbReference>
<dbReference type="RefSeq" id="WP_067579898.1">
    <property type="nucleotide sequence ID" value="NZ_JABMCZ010000002.1"/>
</dbReference>
<evidence type="ECO:0000313" key="2">
    <source>
        <dbReference type="EMBL" id="KZM68366.1"/>
    </source>
</evidence>
<sequence length="187" mass="20988">MGFRTVYGNTISEAGWRMCDRSECEIADVALEFIDTAPIRSGDPMTILGAWMVWYDRHVEEIESPVWGWSATNDVPDSNHLAGVAVDLNAPRYPWGQLTMPADQVDRVREGLGLFEGTVFWGRDWSRPDEMHYQLGYPEGDSRIGEFAARLRAGHLGLYGPEPAPTPRYSRFVVDAFAQLLPNAGRP</sequence>
<dbReference type="Proteomes" id="UP000076512">
    <property type="component" value="Unassembled WGS sequence"/>
</dbReference>